<evidence type="ECO:0000259" key="1">
    <source>
        <dbReference type="PROSITE" id="PS50930"/>
    </source>
</evidence>
<dbReference type="Proteomes" id="UP000183190">
    <property type="component" value="Unassembled WGS sequence"/>
</dbReference>
<protein>
    <submittedName>
        <fullName evidence="2">LytTr DNA-binding domain-containing protein</fullName>
    </submittedName>
</protein>
<dbReference type="RefSeq" id="WP_074717277.1">
    <property type="nucleotide sequence ID" value="NZ_FNWV01000007.1"/>
</dbReference>
<dbReference type="InterPro" id="IPR007492">
    <property type="entry name" value="LytTR_DNA-bd_dom"/>
</dbReference>
<reference evidence="2 3" key="1">
    <citation type="submission" date="2016-10" db="EMBL/GenBank/DDBJ databases">
        <authorList>
            <person name="de Groot N.N."/>
        </authorList>
    </citation>
    <scope>NUCLEOTIDE SEQUENCE [LARGE SCALE GENOMIC DNA]</scope>
    <source>
        <strain evidence="2 3">YAD2003</strain>
    </source>
</reference>
<dbReference type="GO" id="GO:0000156">
    <property type="term" value="F:phosphorelay response regulator activity"/>
    <property type="evidence" value="ECO:0007669"/>
    <property type="project" value="InterPro"/>
</dbReference>
<sequence>MRIIIESPQPDEEDVVIVRCASPDQRLISMLLSFKTVNTELTGYLNDKIARLNYQDVYYFESNENRVFAYCRSDVYEVKYKLYELEELFKPLDFVRCSKSMIVNMEKIEFLSPLFSGKLEAHLKNGEKVLISRQYVHSLKAKLGIEEVE</sequence>
<accession>A0A1H6KC98</accession>
<dbReference type="PROSITE" id="PS50930">
    <property type="entry name" value="HTH_LYTTR"/>
    <property type="match status" value="1"/>
</dbReference>
<evidence type="ECO:0000313" key="3">
    <source>
        <dbReference type="Proteomes" id="UP000183190"/>
    </source>
</evidence>
<dbReference type="OrthoDB" id="3186525at2"/>
<dbReference type="SMART" id="SM00850">
    <property type="entry name" value="LytTR"/>
    <property type="match status" value="1"/>
</dbReference>
<proteinExistence type="predicted"/>
<dbReference type="InterPro" id="IPR046947">
    <property type="entry name" value="LytR-like"/>
</dbReference>
<name>A0A1H6KC98_RUMFL</name>
<gene>
    <name evidence="2" type="ORF">SAMN02910265_02176</name>
</gene>
<dbReference type="PANTHER" id="PTHR37299">
    <property type="entry name" value="TRANSCRIPTIONAL REGULATOR-RELATED"/>
    <property type="match status" value="1"/>
</dbReference>
<feature type="domain" description="HTH LytTR-type" evidence="1">
    <location>
        <begin position="41"/>
        <end position="145"/>
    </location>
</feature>
<organism evidence="2 3">
    <name type="scientific">Ruminococcus flavefaciens</name>
    <dbReference type="NCBI Taxonomy" id="1265"/>
    <lineage>
        <taxon>Bacteria</taxon>
        <taxon>Bacillati</taxon>
        <taxon>Bacillota</taxon>
        <taxon>Clostridia</taxon>
        <taxon>Eubacteriales</taxon>
        <taxon>Oscillospiraceae</taxon>
        <taxon>Ruminococcus</taxon>
    </lineage>
</organism>
<dbReference type="Gene3D" id="2.40.50.1020">
    <property type="entry name" value="LytTr DNA-binding domain"/>
    <property type="match status" value="1"/>
</dbReference>
<evidence type="ECO:0000313" key="2">
    <source>
        <dbReference type="EMBL" id="SEH69405.1"/>
    </source>
</evidence>
<dbReference type="GO" id="GO:0003677">
    <property type="term" value="F:DNA binding"/>
    <property type="evidence" value="ECO:0007669"/>
    <property type="project" value="UniProtKB-KW"/>
</dbReference>
<dbReference type="Pfam" id="PF04397">
    <property type="entry name" value="LytTR"/>
    <property type="match status" value="1"/>
</dbReference>
<dbReference type="PANTHER" id="PTHR37299:SF4">
    <property type="entry name" value="TRANSCRIPTIONAL REGULATOR"/>
    <property type="match status" value="1"/>
</dbReference>
<dbReference type="AlphaFoldDB" id="A0A1H6KC98"/>
<keyword evidence="2" id="KW-0238">DNA-binding</keyword>
<dbReference type="EMBL" id="FNWV01000007">
    <property type="protein sequence ID" value="SEH69405.1"/>
    <property type="molecule type" value="Genomic_DNA"/>
</dbReference>